<feature type="domain" description="UspA" evidence="2">
    <location>
        <begin position="16"/>
        <end position="155"/>
    </location>
</feature>
<dbReference type="InterPro" id="IPR014729">
    <property type="entry name" value="Rossmann-like_a/b/a_fold"/>
</dbReference>
<gene>
    <name evidence="3" type="ORF">GCM10009067_33260</name>
</gene>
<protein>
    <recommendedName>
        <fullName evidence="2">UspA domain-containing protein</fullName>
    </recommendedName>
</protein>
<evidence type="ECO:0000313" key="3">
    <source>
        <dbReference type="EMBL" id="GGK78170.1"/>
    </source>
</evidence>
<dbReference type="SUPFAM" id="SSF52402">
    <property type="entry name" value="Adenine nucleotide alpha hydrolases-like"/>
    <property type="match status" value="1"/>
</dbReference>
<reference evidence="3" key="1">
    <citation type="journal article" date="2014" name="Int. J. Syst. Evol. Microbiol.">
        <title>Complete genome sequence of Corynebacterium casei LMG S-19264T (=DSM 44701T), isolated from a smear-ripened cheese.</title>
        <authorList>
            <consortium name="US DOE Joint Genome Institute (JGI-PGF)"/>
            <person name="Walter F."/>
            <person name="Albersmeier A."/>
            <person name="Kalinowski J."/>
            <person name="Ruckert C."/>
        </authorList>
    </citation>
    <scope>NUCLEOTIDE SEQUENCE</scope>
    <source>
        <strain evidence="3">JCM 19018</strain>
    </source>
</reference>
<organism evidence="3 4">
    <name type="scientific">Haloarcula sebkhae</name>
    <dbReference type="NCBI Taxonomy" id="932660"/>
    <lineage>
        <taxon>Archaea</taxon>
        <taxon>Methanobacteriati</taxon>
        <taxon>Methanobacteriota</taxon>
        <taxon>Stenosarchaea group</taxon>
        <taxon>Halobacteria</taxon>
        <taxon>Halobacteriales</taxon>
        <taxon>Haloarculaceae</taxon>
        <taxon>Haloarcula</taxon>
    </lineage>
</organism>
<reference evidence="3" key="2">
    <citation type="submission" date="2020-09" db="EMBL/GenBank/DDBJ databases">
        <authorList>
            <person name="Sun Q."/>
            <person name="Ohkuma M."/>
        </authorList>
    </citation>
    <scope>NUCLEOTIDE SEQUENCE</scope>
    <source>
        <strain evidence="3">JCM 19018</strain>
    </source>
</reference>
<dbReference type="Pfam" id="PF00582">
    <property type="entry name" value="Usp"/>
    <property type="match status" value="1"/>
</dbReference>
<dbReference type="InterPro" id="IPR006015">
    <property type="entry name" value="Universal_stress_UspA"/>
</dbReference>
<comment type="caution">
    <text evidence="3">The sequence shown here is derived from an EMBL/GenBank/DDBJ whole genome shotgun (WGS) entry which is preliminary data.</text>
</comment>
<evidence type="ECO:0000313" key="4">
    <source>
        <dbReference type="Proteomes" id="UP000614221"/>
    </source>
</evidence>
<dbReference type="PRINTS" id="PR01438">
    <property type="entry name" value="UNVRSLSTRESS"/>
</dbReference>
<sequence>MDGVLLVCCSASQHMTLVVPFDGSELAEAALVRATEFGTVFEEDVLAVSVIRDGNAKYAREHDWIGPNEDFDLETVVTSLHEQVMDLCPSSDFRHTVVDRYAPAGAVAKAIRKMAKREDASMVFIGSENAGHLVTSISSVGGSIASDDAYDVVIVRHRNPSKIAKLRNTSPHRQPKSDFYLPE</sequence>
<dbReference type="Proteomes" id="UP000614221">
    <property type="component" value="Unassembled WGS sequence"/>
</dbReference>
<feature type="region of interest" description="Disordered" evidence="1">
    <location>
        <begin position="163"/>
        <end position="183"/>
    </location>
</feature>
<dbReference type="InterPro" id="IPR006016">
    <property type="entry name" value="UspA"/>
</dbReference>
<dbReference type="AlphaFoldDB" id="A0A830EUV5"/>
<dbReference type="CDD" id="cd00293">
    <property type="entry name" value="USP-like"/>
    <property type="match status" value="1"/>
</dbReference>
<evidence type="ECO:0000259" key="2">
    <source>
        <dbReference type="Pfam" id="PF00582"/>
    </source>
</evidence>
<dbReference type="Gene3D" id="3.40.50.620">
    <property type="entry name" value="HUPs"/>
    <property type="match status" value="1"/>
</dbReference>
<proteinExistence type="predicted"/>
<dbReference type="EMBL" id="BMPD01000006">
    <property type="protein sequence ID" value="GGK78170.1"/>
    <property type="molecule type" value="Genomic_DNA"/>
</dbReference>
<name>A0A830EUV5_9EURY</name>
<evidence type="ECO:0000256" key="1">
    <source>
        <dbReference type="SAM" id="MobiDB-lite"/>
    </source>
</evidence>
<accession>A0A830EUV5</accession>